<dbReference type="InterPro" id="IPR003660">
    <property type="entry name" value="HAMP_dom"/>
</dbReference>
<keyword evidence="4 9" id="KW-0597">Phosphoprotein</keyword>
<keyword evidence="7" id="KW-0902">Two-component regulatory system</keyword>
<evidence type="ECO:0000256" key="5">
    <source>
        <dbReference type="ARBA" id="ARBA00022679"/>
    </source>
</evidence>
<evidence type="ECO:0000256" key="3">
    <source>
        <dbReference type="ARBA" id="ARBA00012438"/>
    </source>
</evidence>
<evidence type="ECO:0000259" key="11">
    <source>
        <dbReference type="PROSITE" id="PS50109"/>
    </source>
</evidence>
<keyword evidence="10" id="KW-0472">Membrane</keyword>
<dbReference type="SUPFAM" id="SSF158472">
    <property type="entry name" value="HAMP domain-like"/>
    <property type="match status" value="1"/>
</dbReference>
<accession>A0ABW7GA01</accession>
<dbReference type="SMART" id="SM00448">
    <property type="entry name" value="REC"/>
    <property type="match status" value="2"/>
</dbReference>
<dbReference type="Gene3D" id="3.30.565.10">
    <property type="entry name" value="Histidine kinase-like ATPase, C-terminal domain"/>
    <property type="match status" value="1"/>
</dbReference>
<sequence length="1031" mass="110775">MSRGFLAAVLSVLAANLAFLVVISDGVDSVRASVGARDATAEFVQALERDNERLAQLVQSFTTTGKPAYLRAYYDILARRDGEVAPGAATADPQPSPGLLLRMQALKFSPQELALVRRALTTAARMQGLEKIAFAATQGLYDTGRREFVSEGVPDPTFAISLVHAPDYEALRGDLQAAVAQLHEASRARTSQELDDTHRRLNNSLRAAVVGDLLLLPLLIAAFIFMNRRVLAPIGQLGETAYRFSSGDFSARTAVGASRVRELGALARTLDEMADAITRDLQRRDADHLLLREAHDAAAAATQAKSRFLANMSHEIRTPMNAIMGMTHLALQTELTAEQRNYLEKSDGAARMLLALINDVLDFSKIEAGSMSIEEAPFHLENVVSQAIALVRHSAQAKELELLCDYADASLLTSRGTLRGDALRLQQVLVNLLSNAVKFTPTGQVRLTVGTAQGDADDARVRLSFVVQDTGIGMDGAQIGKLFREFAQADASTTRRFGGTGLGLAITHRLVTLMGGTIQATSKPGVGSRFEVRLPLPLDAEAPAAVCPPAAVTARVLVVEDQTDTFMALLSQVLSLGVCARGHLARATTAKEALSLLAQAQRDGTPFDHVLLDWVLPDATGSTVLGPMQAQQPGLRIAVMSAYGSEEVRHSVRAAGVTDFIDKPVLPEDLRQLFLPPAVARRPADGDRLDGLRVLLVEDNALNQEIASGLLRQRGAVVELAGNGLEALELLASRGPAHFDVVLMDLQMPVLDGIEATRRLRATHGFELLPVLAMTAHALDDERDRCLAVGMQGHIAKPLNIERFVASLLPFRRETRAAPPRPPLPLAAETVTLPPMPALDVRAALQRFDGREALYRRTLLGFAGSHGNGLADWWRLLAEGGFDDLRREVHTLHGLAGTIGAEALAEQARQLERAVVGRDAAGIEAGLPSVAQLLAEVVAQIEAALVPAPPWMSSLTVPAAGASAPLGSELAEFRRLLESADSQVLDWWQAHQQSLGDRLPPPTLRRLVQAMNALDFDAALAALTTLPEARP</sequence>
<dbReference type="PROSITE" id="PS50894">
    <property type="entry name" value="HPT"/>
    <property type="match status" value="1"/>
</dbReference>
<evidence type="ECO:0000259" key="12">
    <source>
        <dbReference type="PROSITE" id="PS50110"/>
    </source>
</evidence>
<feature type="transmembrane region" description="Helical" evidence="10">
    <location>
        <begin position="207"/>
        <end position="226"/>
    </location>
</feature>
<dbReference type="InterPro" id="IPR003594">
    <property type="entry name" value="HATPase_dom"/>
</dbReference>
<dbReference type="CDD" id="cd16922">
    <property type="entry name" value="HATPase_EvgS-ArcB-TorS-like"/>
    <property type="match status" value="1"/>
</dbReference>
<dbReference type="Proteomes" id="UP001606305">
    <property type="component" value="Unassembled WGS sequence"/>
</dbReference>
<feature type="modified residue" description="4-aspartylphosphate" evidence="9">
    <location>
        <position position="613"/>
    </location>
</feature>
<keyword evidence="10" id="KW-0812">Transmembrane</keyword>
<evidence type="ECO:0000259" key="14">
    <source>
        <dbReference type="PROSITE" id="PS50894"/>
    </source>
</evidence>
<dbReference type="InterPro" id="IPR008207">
    <property type="entry name" value="Sig_transdc_His_kin_Hpt_dom"/>
</dbReference>
<dbReference type="CDD" id="cd17546">
    <property type="entry name" value="REC_hyHK_CKI1_RcsC-like"/>
    <property type="match status" value="1"/>
</dbReference>
<dbReference type="Pfam" id="PF02518">
    <property type="entry name" value="HATPase_c"/>
    <property type="match status" value="1"/>
</dbReference>
<dbReference type="CDD" id="cd00088">
    <property type="entry name" value="HPT"/>
    <property type="match status" value="1"/>
</dbReference>
<dbReference type="Gene3D" id="3.40.50.2300">
    <property type="match status" value="2"/>
</dbReference>
<dbReference type="Gene3D" id="1.10.287.130">
    <property type="match status" value="1"/>
</dbReference>
<evidence type="ECO:0000256" key="6">
    <source>
        <dbReference type="ARBA" id="ARBA00022777"/>
    </source>
</evidence>
<evidence type="ECO:0000256" key="10">
    <source>
        <dbReference type="SAM" id="Phobius"/>
    </source>
</evidence>
<evidence type="ECO:0000256" key="1">
    <source>
        <dbReference type="ARBA" id="ARBA00000085"/>
    </source>
</evidence>
<comment type="catalytic activity">
    <reaction evidence="1">
        <text>ATP + protein L-histidine = ADP + protein N-phospho-L-histidine.</text>
        <dbReference type="EC" id="2.7.13.3"/>
    </reaction>
</comment>
<evidence type="ECO:0000256" key="9">
    <source>
        <dbReference type="PROSITE-ProRule" id="PRU00169"/>
    </source>
</evidence>
<keyword evidence="16" id="KW-1185">Reference proteome</keyword>
<dbReference type="PROSITE" id="PS50110">
    <property type="entry name" value="RESPONSE_REGULATORY"/>
    <property type="match status" value="2"/>
</dbReference>
<evidence type="ECO:0000256" key="2">
    <source>
        <dbReference type="ARBA" id="ARBA00004370"/>
    </source>
</evidence>
<dbReference type="Pfam" id="PF00072">
    <property type="entry name" value="Response_reg"/>
    <property type="match status" value="2"/>
</dbReference>
<dbReference type="PROSITE" id="PS50885">
    <property type="entry name" value="HAMP"/>
    <property type="match status" value="1"/>
</dbReference>
<dbReference type="PRINTS" id="PR00344">
    <property type="entry name" value="BCTRLSENSOR"/>
</dbReference>
<dbReference type="InterPro" id="IPR005467">
    <property type="entry name" value="His_kinase_dom"/>
</dbReference>
<feature type="modified residue" description="4-aspartylphosphate" evidence="9">
    <location>
        <position position="745"/>
    </location>
</feature>
<dbReference type="Pfam" id="PF00512">
    <property type="entry name" value="HisKA"/>
    <property type="match status" value="1"/>
</dbReference>
<dbReference type="SUPFAM" id="SSF47226">
    <property type="entry name" value="Histidine-containing phosphotransfer domain, HPT domain"/>
    <property type="match status" value="1"/>
</dbReference>
<evidence type="ECO:0000256" key="7">
    <source>
        <dbReference type="ARBA" id="ARBA00023012"/>
    </source>
</evidence>
<feature type="domain" description="HAMP" evidence="13">
    <location>
        <begin position="228"/>
        <end position="282"/>
    </location>
</feature>
<protein>
    <recommendedName>
        <fullName evidence="3">histidine kinase</fullName>
        <ecNumber evidence="3">2.7.13.3</ecNumber>
    </recommendedName>
</protein>
<organism evidence="15 16">
    <name type="scientific">Pelomonas nitida</name>
    <dbReference type="NCBI Taxonomy" id="3299027"/>
    <lineage>
        <taxon>Bacteria</taxon>
        <taxon>Pseudomonadati</taxon>
        <taxon>Pseudomonadota</taxon>
        <taxon>Betaproteobacteria</taxon>
        <taxon>Burkholderiales</taxon>
        <taxon>Sphaerotilaceae</taxon>
        <taxon>Roseateles</taxon>
    </lineage>
</organism>
<feature type="domain" description="Response regulatory" evidence="12">
    <location>
        <begin position="555"/>
        <end position="678"/>
    </location>
</feature>
<feature type="domain" description="HPt" evidence="14">
    <location>
        <begin position="851"/>
        <end position="948"/>
    </location>
</feature>
<keyword evidence="5" id="KW-0808">Transferase</keyword>
<evidence type="ECO:0000256" key="4">
    <source>
        <dbReference type="ARBA" id="ARBA00022553"/>
    </source>
</evidence>
<comment type="subcellular location">
    <subcellularLocation>
        <location evidence="2">Membrane</location>
    </subcellularLocation>
</comment>
<dbReference type="SMART" id="SM00304">
    <property type="entry name" value="HAMP"/>
    <property type="match status" value="1"/>
</dbReference>
<dbReference type="CDD" id="cd06225">
    <property type="entry name" value="HAMP"/>
    <property type="match status" value="1"/>
</dbReference>
<dbReference type="InterPro" id="IPR036641">
    <property type="entry name" value="HPT_dom_sf"/>
</dbReference>
<keyword evidence="6" id="KW-0418">Kinase</keyword>
<gene>
    <name evidence="15" type="ORF">ACG00X_18255</name>
</gene>
<dbReference type="EMBL" id="JBIGIA010000015">
    <property type="protein sequence ID" value="MFG6458785.1"/>
    <property type="molecule type" value="Genomic_DNA"/>
</dbReference>
<dbReference type="CDD" id="cd00082">
    <property type="entry name" value="HisKA"/>
    <property type="match status" value="1"/>
</dbReference>
<dbReference type="PROSITE" id="PS50109">
    <property type="entry name" value="HIS_KIN"/>
    <property type="match status" value="1"/>
</dbReference>
<reference evidence="15 16" key="1">
    <citation type="submission" date="2024-09" db="EMBL/GenBank/DDBJ databases">
        <title>Novel species of the genus Pelomonas and Roseateles isolated from streams.</title>
        <authorList>
            <person name="Lu H."/>
        </authorList>
    </citation>
    <scope>NUCLEOTIDE SEQUENCE [LARGE SCALE GENOMIC DNA]</scope>
    <source>
        <strain evidence="15 16">BYS96W</strain>
    </source>
</reference>
<feature type="domain" description="Response regulatory" evidence="12">
    <location>
        <begin position="693"/>
        <end position="812"/>
    </location>
</feature>
<dbReference type="Pfam" id="PF00672">
    <property type="entry name" value="HAMP"/>
    <property type="match status" value="1"/>
</dbReference>
<name>A0ABW7GA01_9BURK</name>
<dbReference type="EC" id="2.7.13.3" evidence="3"/>
<dbReference type="InterPro" id="IPR011006">
    <property type="entry name" value="CheY-like_superfamily"/>
</dbReference>
<feature type="domain" description="Histidine kinase" evidence="11">
    <location>
        <begin position="311"/>
        <end position="538"/>
    </location>
</feature>
<dbReference type="SUPFAM" id="SSF47384">
    <property type="entry name" value="Homodimeric domain of signal transducing histidine kinase"/>
    <property type="match status" value="1"/>
</dbReference>
<dbReference type="PANTHER" id="PTHR45339">
    <property type="entry name" value="HYBRID SIGNAL TRANSDUCTION HISTIDINE KINASE J"/>
    <property type="match status" value="1"/>
</dbReference>
<dbReference type="Gene3D" id="6.10.340.10">
    <property type="match status" value="1"/>
</dbReference>
<feature type="modified residue" description="Phosphohistidine" evidence="8">
    <location>
        <position position="890"/>
    </location>
</feature>
<dbReference type="Pfam" id="PF01627">
    <property type="entry name" value="Hpt"/>
    <property type="match status" value="1"/>
</dbReference>
<evidence type="ECO:0000259" key="13">
    <source>
        <dbReference type="PROSITE" id="PS50885"/>
    </source>
</evidence>
<evidence type="ECO:0000313" key="15">
    <source>
        <dbReference type="EMBL" id="MFG6458785.1"/>
    </source>
</evidence>
<dbReference type="CDD" id="cd00156">
    <property type="entry name" value="REC"/>
    <property type="match status" value="1"/>
</dbReference>
<dbReference type="InterPro" id="IPR003661">
    <property type="entry name" value="HisK_dim/P_dom"/>
</dbReference>
<dbReference type="Gene3D" id="1.20.120.160">
    <property type="entry name" value="HPT domain"/>
    <property type="match status" value="1"/>
</dbReference>
<dbReference type="InterPro" id="IPR036097">
    <property type="entry name" value="HisK_dim/P_sf"/>
</dbReference>
<dbReference type="InterPro" id="IPR036890">
    <property type="entry name" value="HATPase_C_sf"/>
</dbReference>
<dbReference type="SMART" id="SM00387">
    <property type="entry name" value="HATPase_c"/>
    <property type="match status" value="1"/>
</dbReference>
<dbReference type="SUPFAM" id="SSF55874">
    <property type="entry name" value="ATPase domain of HSP90 chaperone/DNA topoisomerase II/histidine kinase"/>
    <property type="match status" value="1"/>
</dbReference>
<dbReference type="SMART" id="SM00388">
    <property type="entry name" value="HisKA"/>
    <property type="match status" value="1"/>
</dbReference>
<dbReference type="InterPro" id="IPR004358">
    <property type="entry name" value="Sig_transdc_His_kin-like_C"/>
</dbReference>
<dbReference type="InterPro" id="IPR001789">
    <property type="entry name" value="Sig_transdc_resp-reg_receiver"/>
</dbReference>
<keyword evidence="10" id="KW-1133">Transmembrane helix</keyword>
<comment type="caution">
    <text evidence="15">The sequence shown here is derived from an EMBL/GenBank/DDBJ whole genome shotgun (WGS) entry which is preliminary data.</text>
</comment>
<evidence type="ECO:0000313" key="16">
    <source>
        <dbReference type="Proteomes" id="UP001606305"/>
    </source>
</evidence>
<proteinExistence type="predicted"/>
<dbReference type="SUPFAM" id="SSF52172">
    <property type="entry name" value="CheY-like"/>
    <property type="match status" value="2"/>
</dbReference>
<dbReference type="RefSeq" id="WP_394490106.1">
    <property type="nucleotide sequence ID" value="NZ_JBIGIA010000015.1"/>
</dbReference>
<dbReference type="PANTHER" id="PTHR45339:SF5">
    <property type="entry name" value="HISTIDINE KINASE"/>
    <property type="match status" value="1"/>
</dbReference>
<evidence type="ECO:0000256" key="8">
    <source>
        <dbReference type="PROSITE-ProRule" id="PRU00110"/>
    </source>
</evidence>